<dbReference type="Proteomes" id="UP000031586">
    <property type="component" value="Unassembled WGS sequence"/>
</dbReference>
<evidence type="ECO:0000313" key="3">
    <source>
        <dbReference type="Proteomes" id="UP000031586"/>
    </source>
</evidence>
<dbReference type="PATRIC" id="fig|1229493.5.peg.129"/>
<dbReference type="CDD" id="cd00085">
    <property type="entry name" value="HNHc"/>
    <property type="match status" value="1"/>
</dbReference>
<dbReference type="RefSeq" id="WP_020198002.1">
    <property type="nucleotide sequence ID" value="NZ_BAOH01000182.1"/>
</dbReference>
<accession>A0A0C1VV20</accession>
<dbReference type="GO" id="GO:0008270">
    <property type="term" value="F:zinc ion binding"/>
    <property type="evidence" value="ECO:0007669"/>
    <property type="project" value="InterPro"/>
</dbReference>
<comment type="caution">
    <text evidence="2">The sequence shown here is derived from an EMBL/GenBank/DDBJ whole genome shotgun (WGS) entry which is preliminary data.</text>
</comment>
<dbReference type="AlphaFoldDB" id="A0A0C1VV20"/>
<dbReference type="InterPro" id="IPR003615">
    <property type="entry name" value="HNH_nuc"/>
</dbReference>
<name>A0A0C1VV20_9VIBR</name>
<evidence type="ECO:0000259" key="1">
    <source>
        <dbReference type="Pfam" id="PF01844"/>
    </source>
</evidence>
<reference evidence="2 3" key="1">
    <citation type="submission" date="2014-07" db="EMBL/GenBank/DDBJ databases">
        <title>Unique and conserved regions in Vibrio harveyi and related species in comparison with the shrimp pathogen Vibrio harveyi CAIM 1792.</title>
        <authorList>
            <person name="Espinoza-Valles I."/>
            <person name="Vora G."/>
            <person name="Leekitcharoenphon P."/>
            <person name="Ussery D."/>
            <person name="Hoj L."/>
            <person name="Gomez-Gil B."/>
        </authorList>
    </citation>
    <scope>NUCLEOTIDE SEQUENCE [LARGE SCALE GENOMIC DNA]</scope>
    <source>
        <strain evidence="3">CAIM 1854 / LMG 25443</strain>
    </source>
</reference>
<dbReference type="Pfam" id="PF01844">
    <property type="entry name" value="HNH"/>
    <property type="match status" value="1"/>
</dbReference>
<dbReference type="GO" id="GO:0004519">
    <property type="term" value="F:endonuclease activity"/>
    <property type="evidence" value="ECO:0007669"/>
    <property type="project" value="InterPro"/>
</dbReference>
<feature type="domain" description="HNH" evidence="1">
    <location>
        <begin position="43"/>
        <end position="92"/>
    </location>
</feature>
<dbReference type="GO" id="GO:0003676">
    <property type="term" value="F:nucleic acid binding"/>
    <property type="evidence" value="ECO:0007669"/>
    <property type="project" value="InterPro"/>
</dbReference>
<proteinExistence type="predicted"/>
<sequence>MRPFRRNSSPFDSDLKHYEDAKTELISRISRGEFASKHVTSYCSYCERSIPTNLAVEHIQPKKGSYAKPELQGRWSNFLLACVNCNSSKGSRGVFFDYFFFPDRDNTFNAFKYSSDGSITVNSSNHLAIQGVAKNTLWLTGLDKTVRNTYDSEGKIIAQDRISQRAEVWGIAENHLEIYTKNKGNAGIKELIVSSMLGHGYFSVWMTVFKDCPEMKNSFIDSISGTRESGCFDQHGDSSFRHSNKDKLSDSKFKFYSDKI</sequence>
<dbReference type="EMBL" id="JPRD01000011">
    <property type="protein sequence ID" value="KIF53808.1"/>
    <property type="molecule type" value="Genomic_DNA"/>
</dbReference>
<dbReference type="InterPro" id="IPR002711">
    <property type="entry name" value="HNH"/>
</dbReference>
<gene>
    <name evidence="2" type="ORF">H735_05325</name>
</gene>
<dbReference type="Gene3D" id="1.10.30.50">
    <property type="match status" value="1"/>
</dbReference>
<evidence type="ECO:0000313" key="2">
    <source>
        <dbReference type="EMBL" id="KIF53808.1"/>
    </source>
</evidence>
<protein>
    <recommendedName>
        <fullName evidence="1">HNH domain-containing protein</fullName>
    </recommendedName>
</protein>
<organism evidence="2 3">
    <name type="scientific">Vibrio owensii CAIM 1854 = LMG 25443</name>
    <dbReference type="NCBI Taxonomy" id="1229493"/>
    <lineage>
        <taxon>Bacteria</taxon>
        <taxon>Pseudomonadati</taxon>
        <taxon>Pseudomonadota</taxon>
        <taxon>Gammaproteobacteria</taxon>
        <taxon>Vibrionales</taxon>
        <taxon>Vibrionaceae</taxon>
        <taxon>Vibrio</taxon>
    </lineage>
</organism>